<dbReference type="Gene3D" id="3.40.50.2000">
    <property type="entry name" value="Glycogen Phosphorylase B"/>
    <property type="match status" value="2"/>
</dbReference>
<sequence>MDKILTILGARPQFIKAATVSRALKSRNDLEEVIVHTGQHFDANMSEVFFDQLDIPPPNFNLGISGIGHGAMTGRMLEQIEALILAERPKWVLVYGDTNSTLAGALAAAKLDVPVAHVEAGLRSHNPQMPEEVNRILTDRISSLLLCPSDVATQNLSHEGFPFQATQRPRSRTNVRIDSGAAEEQRIEQVGDVMLDAVLHYRNRAEISSDLVGFNVQRRDYLLCTLHRQENTDDRQRLSAILSALRQIAMEIPIVLPLHPRTRSKLNQIGASDELKGLHILPPVPYLEMLALQMHSSMILTDSGGMQKEAYFHGVPCITLRDETEWVETVDSGWNQLVGADEAGIVRAWRETTVPNDQLKNLYGDGKASEKLASLL</sequence>
<dbReference type="Pfam" id="PF02350">
    <property type="entry name" value="Epimerase_2"/>
    <property type="match status" value="1"/>
</dbReference>
<dbReference type="PANTHER" id="PTHR43174:SF1">
    <property type="entry name" value="UDP-N-ACETYLGLUCOSAMINE 2-EPIMERASE"/>
    <property type="match status" value="1"/>
</dbReference>
<evidence type="ECO:0000313" key="3">
    <source>
        <dbReference type="EMBL" id="WOJ96934.1"/>
    </source>
</evidence>
<dbReference type="PANTHER" id="PTHR43174">
    <property type="entry name" value="UDP-N-ACETYLGLUCOSAMINE 2-EPIMERASE"/>
    <property type="match status" value="1"/>
</dbReference>
<dbReference type="RefSeq" id="WP_407327621.1">
    <property type="nucleotide sequence ID" value="NZ_CP136865.1"/>
</dbReference>
<proteinExistence type="inferred from homology"/>
<dbReference type="EMBL" id="CP136865">
    <property type="protein sequence ID" value="WOJ96934.1"/>
    <property type="molecule type" value="Genomic_DNA"/>
</dbReference>
<evidence type="ECO:0000313" key="4">
    <source>
        <dbReference type="Proteomes" id="UP001626549"/>
    </source>
</evidence>
<name>A0ABZ0IEF2_9GAMM</name>
<gene>
    <name evidence="3" type="ORF">R0137_17080</name>
</gene>
<dbReference type="InterPro" id="IPR003331">
    <property type="entry name" value="UDP_GlcNAc_Epimerase_2_dom"/>
</dbReference>
<evidence type="ECO:0000259" key="2">
    <source>
        <dbReference type="Pfam" id="PF02350"/>
    </source>
</evidence>
<organism evidence="3 4">
    <name type="scientific">Congregibacter brevis</name>
    <dbReference type="NCBI Taxonomy" id="3081201"/>
    <lineage>
        <taxon>Bacteria</taxon>
        <taxon>Pseudomonadati</taxon>
        <taxon>Pseudomonadota</taxon>
        <taxon>Gammaproteobacteria</taxon>
        <taxon>Cellvibrionales</taxon>
        <taxon>Halieaceae</taxon>
        <taxon>Congregibacter</taxon>
    </lineage>
</organism>
<keyword evidence="1 3" id="KW-0413">Isomerase</keyword>
<dbReference type="CDD" id="cd03786">
    <property type="entry name" value="GTB_UDP-GlcNAc_2-Epimerase"/>
    <property type="match status" value="1"/>
</dbReference>
<feature type="domain" description="UDP-N-acetylglucosamine 2-epimerase" evidence="2">
    <location>
        <begin position="22"/>
        <end position="376"/>
    </location>
</feature>
<dbReference type="EC" id="5.1.3.-" evidence="3"/>
<dbReference type="GO" id="GO:0016853">
    <property type="term" value="F:isomerase activity"/>
    <property type="evidence" value="ECO:0007669"/>
    <property type="project" value="UniProtKB-KW"/>
</dbReference>
<dbReference type="Proteomes" id="UP001626549">
    <property type="component" value="Chromosome"/>
</dbReference>
<dbReference type="InterPro" id="IPR029767">
    <property type="entry name" value="WecB-like"/>
</dbReference>
<reference evidence="3 4" key="1">
    <citation type="submission" date="2023-10" db="EMBL/GenBank/DDBJ databases">
        <title>Two novel species belonging to the OM43/NOR5 clade.</title>
        <authorList>
            <person name="Park M."/>
        </authorList>
    </citation>
    <scope>NUCLEOTIDE SEQUENCE [LARGE SCALE GENOMIC DNA]</scope>
    <source>
        <strain evidence="3 4">IMCC45268</strain>
    </source>
</reference>
<evidence type="ECO:0000256" key="1">
    <source>
        <dbReference type="RuleBase" id="RU003513"/>
    </source>
</evidence>
<protein>
    <submittedName>
        <fullName evidence="3">UDP-N-acetyl glucosamine 2-epimerase</fullName>
        <ecNumber evidence="3">5.1.3.-</ecNumber>
    </submittedName>
</protein>
<dbReference type="SUPFAM" id="SSF53756">
    <property type="entry name" value="UDP-Glycosyltransferase/glycogen phosphorylase"/>
    <property type="match status" value="1"/>
</dbReference>
<accession>A0ABZ0IEF2</accession>
<comment type="similarity">
    <text evidence="1">Belongs to the UDP-N-acetylglucosamine 2-epimerase family.</text>
</comment>
<keyword evidence="4" id="KW-1185">Reference proteome</keyword>